<name>A0A7U2HZX5_PHANO</name>
<feature type="region of interest" description="Disordered" evidence="1">
    <location>
        <begin position="466"/>
        <end position="508"/>
    </location>
</feature>
<keyword evidence="4" id="KW-1185">Reference proteome</keyword>
<dbReference type="InterPro" id="IPR041260">
    <property type="entry name" value="Sld7_C"/>
</dbReference>
<organism evidence="3 4">
    <name type="scientific">Phaeosphaeria nodorum (strain SN15 / ATCC MYA-4574 / FGSC 10173)</name>
    <name type="common">Glume blotch fungus</name>
    <name type="synonym">Parastagonospora nodorum</name>
    <dbReference type="NCBI Taxonomy" id="321614"/>
    <lineage>
        <taxon>Eukaryota</taxon>
        <taxon>Fungi</taxon>
        <taxon>Dikarya</taxon>
        <taxon>Ascomycota</taxon>
        <taxon>Pezizomycotina</taxon>
        <taxon>Dothideomycetes</taxon>
        <taxon>Pleosporomycetidae</taxon>
        <taxon>Pleosporales</taxon>
        <taxon>Pleosporineae</taxon>
        <taxon>Phaeosphaeriaceae</taxon>
        <taxon>Parastagonospora</taxon>
    </lineage>
</organism>
<feature type="compositionally biased region" description="Polar residues" evidence="1">
    <location>
        <begin position="306"/>
        <end position="322"/>
    </location>
</feature>
<feature type="domain" description="Sld7 C-terminal" evidence="2">
    <location>
        <begin position="330"/>
        <end position="431"/>
    </location>
</feature>
<dbReference type="VEuPathDB" id="FungiDB:JI435_015020"/>
<evidence type="ECO:0000313" key="3">
    <source>
        <dbReference type="EMBL" id="QRC96599.1"/>
    </source>
</evidence>
<accession>A0A7U2HZX5</accession>
<gene>
    <name evidence="3" type="ORF">JI435_015020</name>
</gene>
<dbReference type="AlphaFoldDB" id="A0A7U2HZX5"/>
<dbReference type="EMBL" id="CP069028">
    <property type="protein sequence ID" value="QRC96599.1"/>
    <property type="molecule type" value="Genomic_DNA"/>
</dbReference>
<feature type="compositionally biased region" description="Low complexity" evidence="1">
    <location>
        <begin position="283"/>
        <end position="294"/>
    </location>
</feature>
<feature type="compositionally biased region" description="Polar residues" evidence="1">
    <location>
        <begin position="260"/>
        <end position="282"/>
    </location>
</feature>
<reference evidence="4" key="1">
    <citation type="journal article" date="2021" name="BMC Genomics">
        <title>Chromosome-level genome assembly and manually-curated proteome of model necrotroph Parastagonospora nodorum Sn15 reveals a genome-wide trove of candidate effector homologs, and redundancy of virulence-related functions within an accessory chromosome.</title>
        <authorList>
            <person name="Bertazzoni S."/>
            <person name="Jones D.A.B."/>
            <person name="Phan H.T."/>
            <person name="Tan K.-C."/>
            <person name="Hane J.K."/>
        </authorList>
    </citation>
    <scope>NUCLEOTIDE SEQUENCE [LARGE SCALE GENOMIC DNA]</scope>
    <source>
        <strain evidence="4">SN15 / ATCC MYA-4574 / FGSC 10173)</strain>
    </source>
</reference>
<evidence type="ECO:0000259" key="2">
    <source>
        <dbReference type="Pfam" id="PF18596"/>
    </source>
</evidence>
<dbReference type="Pfam" id="PF18596">
    <property type="entry name" value="Sld7_C"/>
    <property type="match status" value="1"/>
</dbReference>
<feature type="region of interest" description="Disordered" evidence="1">
    <location>
        <begin position="245"/>
        <end position="336"/>
    </location>
</feature>
<dbReference type="OrthoDB" id="4205424at2759"/>
<dbReference type="Proteomes" id="UP000663193">
    <property type="component" value="Chromosome 6"/>
</dbReference>
<sequence length="508" mass="54595">MVDVWSGDILLSDGNTIKDVGLALPHVASSPILQFTSLRFLTTVETAKIPLYLAAGPSLDVWTTCEATEAWFESILLSKPAGPCEEANHNVEGAWWTLARSQSPIGILVQAQGSDEEGRKPRVTEILFYGTIAAPPAAVLPTPPSSSPEHDDAGARQLPELRVHALPLSSDLLYQQASTIVTPALPAPAGNDAAQVEAQFIAPQADTQQAPDSPKRKRDIFEAATIANKKARGKGGAGIAAIAARGSESQSSLGHRKSFSGDTKPSTEFRPSSANGPLSRPTSRQLSRSPSISSDTRPLSRKGVQDGQTKRSNLSRVATVSLQAEEPTTESRNKEALSRVVMAAMRMHGWQQRKKNRSYRASVAPGTEESQEIGVATVAEEAAKDEEYKLMYHQTYKGAAFAFRMHIMDRPLHAQPDQMRDVVEKLLAIYLNDPLAQPVPTAQSINAVATPGAKARLGVLEIGHSQASPFDLPSSKRPGMMRSKTDPHAYTGSPVSRRKVGQSEAPPT</sequence>
<evidence type="ECO:0000256" key="1">
    <source>
        <dbReference type="SAM" id="MobiDB-lite"/>
    </source>
</evidence>
<proteinExistence type="predicted"/>
<protein>
    <recommendedName>
        <fullName evidence="2">Sld7 C-terminal domain-containing protein</fullName>
    </recommendedName>
</protein>
<evidence type="ECO:0000313" key="4">
    <source>
        <dbReference type="Proteomes" id="UP000663193"/>
    </source>
</evidence>